<gene>
    <name evidence="5" type="ORF">PFLG_00459</name>
</gene>
<evidence type="ECO:0000256" key="3">
    <source>
        <dbReference type="ARBA" id="ARBA00022679"/>
    </source>
</evidence>
<reference evidence="6" key="1">
    <citation type="submission" date="2015-07" db="EMBL/GenBank/DDBJ databases">
        <title>Annotation of Plasmodium falciparum RAJ116.</title>
        <authorList>
            <consortium name="The Broad Institute Genome Sequencing Platform"/>
            <person name="Volkman S.K."/>
            <person name="Neafsey D.E."/>
            <person name="Dash A.P."/>
            <person name="Chitnis C.E."/>
            <person name="Hartl D.L."/>
            <person name="Young S.K."/>
            <person name="Zeng Q."/>
            <person name="Koehrsen M."/>
            <person name="Alvarado L."/>
            <person name="Berlin A."/>
            <person name="Borenstein D."/>
            <person name="Chapman S.B."/>
            <person name="Chen Z."/>
            <person name="Engels R."/>
            <person name="Freedman E."/>
            <person name="Gellesch M."/>
            <person name="Goldberg J."/>
            <person name="Griggs A."/>
            <person name="Gujja S."/>
            <person name="Heilman E.R."/>
            <person name="Heiman D.I."/>
            <person name="Howarth C."/>
            <person name="Jen D."/>
            <person name="Larson L."/>
            <person name="Mehta T."/>
            <person name="Neiman D."/>
            <person name="Park D."/>
            <person name="Pearson M."/>
            <person name="Roberts A."/>
            <person name="Saif S."/>
            <person name="Shea T."/>
            <person name="Shenoy N."/>
            <person name="Sisk P."/>
            <person name="Stolte C."/>
            <person name="Sykes S."/>
            <person name="Walk T."/>
            <person name="White J."/>
            <person name="Yandava C."/>
            <person name="Haas B."/>
            <person name="Henn M.R."/>
            <person name="Nusbaum C."/>
            <person name="Birren B."/>
        </authorList>
    </citation>
    <scope>NUCLEOTIDE SEQUENCE [LARGE SCALE GENOMIC DNA]</scope>
    <source>
        <strain evidence="6">RAJ116</strain>
    </source>
</reference>
<evidence type="ECO:0000256" key="2">
    <source>
        <dbReference type="ARBA" id="ARBA00022490"/>
    </source>
</evidence>
<evidence type="ECO:0000313" key="6">
    <source>
        <dbReference type="Proteomes" id="UP000054566"/>
    </source>
</evidence>
<proteinExistence type="predicted"/>
<evidence type="ECO:0000259" key="4">
    <source>
        <dbReference type="SMART" id="SM00359"/>
    </source>
</evidence>
<feature type="domain" description="PUA" evidence="4">
    <location>
        <begin position="69"/>
        <end position="155"/>
    </location>
</feature>
<dbReference type="InterPro" id="IPR041532">
    <property type="entry name" value="RlmI-like_PUA"/>
</dbReference>
<protein>
    <recommendedName>
        <fullName evidence="4">PUA domain-containing protein</fullName>
    </recommendedName>
</protein>
<dbReference type="PROSITE" id="PS50890">
    <property type="entry name" value="PUA"/>
    <property type="match status" value="1"/>
</dbReference>
<dbReference type="OrthoDB" id="10267305at2759"/>
<accession>A0A0L0CSY9</accession>
<dbReference type="GO" id="GO:0003723">
    <property type="term" value="F:RNA binding"/>
    <property type="evidence" value="ECO:0007669"/>
    <property type="project" value="InterPro"/>
</dbReference>
<dbReference type="InterPro" id="IPR002478">
    <property type="entry name" value="PUA"/>
</dbReference>
<dbReference type="Proteomes" id="UP000054566">
    <property type="component" value="Unassembled WGS sequence"/>
</dbReference>
<reference evidence="6" key="2">
    <citation type="submission" date="2015-07" db="EMBL/GenBank/DDBJ databases">
        <title>The genome sequence of Plasmodium falciparum RAJ116.</title>
        <authorList>
            <consortium name="The Broad Institute Genome Sequencing Platform"/>
            <person name="Volkman S.K."/>
            <person name="Neafsey D.E."/>
            <person name="Dash A.P."/>
            <person name="Chitnis C.E."/>
            <person name="Hartl D.L."/>
            <person name="Young S.K."/>
            <person name="Kodira C.D."/>
            <person name="Zeng Q."/>
            <person name="Koehrsen M."/>
            <person name="Godfrey P."/>
            <person name="Alvarado L."/>
            <person name="Berlin A."/>
            <person name="Borenstein D."/>
            <person name="Chen Z."/>
            <person name="Engels R."/>
            <person name="Freedman E."/>
            <person name="Gellesch M."/>
            <person name="Goldberg J."/>
            <person name="Griggs A."/>
            <person name="Gujja S."/>
            <person name="Heiman D."/>
            <person name="Hepburn T."/>
            <person name="Howarth C."/>
            <person name="Jen D."/>
            <person name="Larson L."/>
            <person name="Lewis B."/>
            <person name="Mehta T."/>
            <person name="Park D."/>
            <person name="Pearson M."/>
            <person name="Roberts A."/>
            <person name="Saif S."/>
            <person name="Shea T."/>
            <person name="Shenoy N."/>
            <person name="Sisk P."/>
            <person name="Stolte C."/>
            <person name="Sykes S."/>
            <person name="Walk T."/>
            <person name="White J."/>
            <person name="Yandava C."/>
            <person name="Wirth D.F."/>
            <person name="Nusbaum C."/>
            <person name="Birren B."/>
        </authorList>
    </citation>
    <scope>NUCLEOTIDE SEQUENCE [LARGE SCALE GENOMIC DNA]</scope>
    <source>
        <strain evidence="6">RAJ116</strain>
    </source>
</reference>
<dbReference type="Pfam" id="PF17785">
    <property type="entry name" value="PUA_3"/>
    <property type="match status" value="1"/>
</dbReference>
<keyword evidence="3" id="KW-0808">Transferase</keyword>
<dbReference type="InterPro" id="IPR029063">
    <property type="entry name" value="SAM-dependent_MTases_sf"/>
</dbReference>
<organism evidence="5 6">
    <name type="scientific">Plasmodium falciparum RAJ116</name>
    <dbReference type="NCBI Taxonomy" id="580058"/>
    <lineage>
        <taxon>Eukaryota</taxon>
        <taxon>Sar</taxon>
        <taxon>Alveolata</taxon>
        <taxon>Apicomplexa</taxon>
        <taxon>Aconoidasida</taxon>
        <taxon>Haemosporida</taxon>
        <taxon>Plasmodiidae</taxon>
        <taxon>Plasmodium</taxon>
        <taxon>Plasmodium (Laverania)</taxon>
    </lineage>
</organism>
<keyword evidence="2" id="KW-0963">Cytoplasm</keyword>
<comment type="subcellular location">
    <subcellularLocation>
        <location evidence="1">Cytoplasm</location>
    </subcellularLocation>
</comment>
<dbReference type="InterPro" id="IPR036974">
    <property type="entry name" value="PUA_sf"/>
</dbReference>
<dbReference type="AlphaFoldDB" id="A0A0L0CSY9"/>
<sequence>MVLYIFIKRIKKCILKKKKKLYIIISFKRSCNNNIHFLLYKKRNIACLCAKKYYYSNIDCVIDNPKKRPTLILHEKCVKSVINGFPWLYSKDIKNAEELYIYSPCLVNIKDEYNENIGVGIYNRNSIISSRLLSRNINEHINEEFFNIRIRKAYEKRLELFHNENFFRVVNAESDFLPGIIIDKYNKLVCVQINASGMDILLPVIMKSIENVLNPNIIIIKNDNKIRKLEKLPMKKEIYKGTI</sequence>
<dbReference type="SMART" id="SM00359">
    <property type="entry name" value="PUA"/>
    <property type="match status" value="1"/>
</dbReference>
<dbReference type="CDD" id="cd11572">
    <property type="entry name" value="RlmI_M_like"/>
    <property type="match status" value="1"/>
</dbReference>
<dbReference type="Gene3D" id="2.30.130.10">
    <property type="entry name" value="PUA domain"/>
    <property type="match status" value="1"/>
</dbReference>
<evidence type="ECO:0000313" key="5">
    <source>
        <dbReference type="EMBL" id="KNC35357.1"/>
    </source>
</evidence>
<dbReference type="SUPFAM" id="SSF53335">
    <property type="entry name" value="S-adenosyl-L-methionine-dependent methyltransferases"/>
    <property type="match status" value="1"/>
</dbReference>
<dbReference type="PANTHER" id="PTHR42873">
    <property type="entry name" value="RIBOSOMAL RNA LARGE SUBUNIT METHYLTRANSFERASE"/>
    <property type="match status" value="1"/>
</dbReference>
<name>A0A0L0CSY9_PLAFA</name>
<dbReference type="PANTHER" id="PTHR42873:SF1">
    <property type="entry name" value="S-ADENOSYLMETHIONINE-DEPENDENT METHYLTRANSFERASE DOMAIN-CONTAINING PROTEIN"/>
    <property type="match status" value="1"/>
</dbReference>
<evidence type="ECO:0000256" key="1">
    <source>
        <dbReference type="ARBA" id="ARBA00004496"/>
    </source>
</evidence>
<dbReference type="EMBL" id="GG663816">
    <property type="protein sequence ID" value="KNC35357.1"/>
    <property type="molecule type" value="Genomic_DNA"/>
</dbReference>
<dbReference type="Gene3D" id="3.30.750.80">
    <property type="entry name" value="RNA methyltransferase domain (HRMD) like"/>
    <property type="match status" value="1"/>
</dbReference>